<organism evidence="1 2">
    <name type="scientific">Ponticoccus litoralis</name>
    <dbReference type="NCBI Taxonomy" id="422297"/>
    <lineage>
        <taxon>Bacteria</taxon>
        <taxon>Pseudomonadati</taxon>
        <taxon>Pseudomonadota</taxon>
        <taxon>Alphaproteobacteria</taxon>
        <taxon>Rhodobacterales</taxon>
        <taxon>Roseobacteraceae</taxon>
        <taxon>Ponticoccus</taxon>
    </lineage>
</organism>
<name>A0AAW9SRB8_9RHOB</name>
<protein>
    <submittedName>
        <fullName evidence="1">Uncharacterized protein</fullName>
    </submittedName>
</protein>
<keyword evidence="2" id="KW-1185">Reference proteome</keyword>
<comment type="caution">
    <text evidence="1">The sequence shown here is derived from an EMBL/GenBank/DDBJ whole genome shotgun (WGS) entry which is preliminary data.</text>
</comment>
<dbReference type="Proteomes" id="UP001428774">
    <property type="component" value="Unassembled WGS sequence"/>
</dbReference>
<dbReference type="RefSeq" id="WP_347167777.1">
    <property type="nucleotide sequence ID" value="NZ_JBDNCH010000002.1"/>
</dbReference>
<reference evidence="1 2" key="1">
    <citation type="submission" date="2024-05" db="EMBL/GenBank/DDBJ databases">
        <title>Genome sequence of Ponticoccus litoralis KCCM 90028.</title>
        <authorList>
            <person name="Kim J.M."/>
            <person name="Lee J.K."/>
            <person name="Choi B.J."/>
            <person name="Bayburt H."/>
            <person name="Baek J.H."/>
            <person name="Jeon C.O."/>
        </authorList>
    </citation>
    <scope>NUCLEOTIDE SEQUENCE [LARGE SCALE GENOMIC DNA]</scope>
    <source>
        <strain evidence="1 2">KCCM 90028</strain>
    </source>
</reference>
<dbReference type="EMBL" id="JBDNCH010000002">
    <property type="protein sequence ID" value="MEN9062851.1"/>
    <property type="molecule type" value="Genomic_DNA"/>
</dbReference>
<sequence length="114" mass="11922">MLLRLKRTQTTAIGRLQAATPYAFDMKDSRHAAVANALLKRGMAEKLTKADLDVAGADPAALQRAMQAATSDGRGIAPALAERAAILEQEVAERLARNDAAKAKAPAAGKADKA</sequence>
<evidence type="ECO:0000313" key="1">
    <source>
        <dbReference type="EMBL" id="MEN9062851.1"/>
    </source>
</evidence>
<proteinExistence type="predicted"/>
<gene>
    <name evidence="1" type="ORF">ABFB10_19575</name>
</gene>
<accession>A0AAW9SRB8</accession>
<dbReference type="AlphaFoldDB" id="A0AAW9SRB8"/>
<evidence type="ECO:0000313" key="2">
    <source>
        <dbReference type="Proteomes" id="UP001428774"/>
    </source>
</evidence>